<comment type="caution">
    <text evidence="2">The sequence shown here is derived from an EMBL/GenBank/DDBJ whole genome shotgun (WGS) entry which is preliminary data.</text>
</comment>
<name>A0A814DSE8_9BILA</name>
<dbReference type="EMBL" id="CAJNOU010000320">
    <property type="protein sequence ID" value="CAF0957641.1"/>
    <property type="molecule type" value="Genomic_DNA"/>
</dbReference>
<feature type="domain" description="F-box" evidence="1">
    <location>
        <begin position="5"/>
        <end position="52"/>
    </location>
</feature>
<dbReference type="Proteomes" id="UP000663889">
    <property type="component" value="Unassembled WGS sequence"/>
</dbReference>
<dbReference type="AlphaFoldDB" id="A0A814DSE8"/>
<protein>
    <recommendedName>
        <fullName evidence="1">F-box domain-containing protein</fullName>
    </recommendedName>
</protein>
<dbReference type="EMBL" id="CAJOAX010000202">
    <property type="protein sequence ID" value="CAF3538258.1"/>
    <property type="molecule type" value="Genomic_DNA"/>
</dbReference>
<accession>A0A814DSE8</accession>
<dbReference type="InterPro" id="IPR001810">
    <property type="entry name" value="F-box_dom"/>
</dbReference>
<sequence>MNQHNVHLLDLPNEILFFILKKLDNIHVLYSLLGINNQRLHIIAQEQIFTNILNFVSISQSTDEIFSTILNRFCTSILPIIHKNVKSLIVDSISMECILRAGNYPNLTELKLFNFNKAIVSQYFMDDSLFGHIFKQQITNLILIINENNIEIEKEAYTKNVYVVILAFFKNLKHLTIVESSSMDNYPRLSLCDLSPTTFFSSTLTKLCINVNNFDDVQALLDGRLKQLITLIVQVDSIHDRILTSYKWNDLPNLKCFSLTCYRSFQGFDNVIVRLLHRMIYLEELTLYLHIFGGSKFIAGTHLDNEILIHMPQLHTFIFYIASENVIADPTIRVSNDDIQRTFTNIEHRQVACMVDYFKPDTMICRIFSLPFKFHRLEHIRNNIPNIVFNSVTYLKLWDTDPFKYKFFVRLARAFPFLKNLSIRNIVRPFLLDQNNHLRDKDWLSIIEYPHLISLDMERAHSYYVEDFLNETKAYLPHLTELKVLYYGLQIVTKNFTRNETRRNCARVRQLIVENPIVYPKDVYCYFPSLSV</sequence>
<dbReference type="PROSITE" id="PS50181">
    <property type="entry name" value="FBOX"/>
    <property type="match status" value="1"/>
</dbReference>
<organism evidence="2 4">
    <name type="scientific">Rotaria sordida</name>
    <dbReference type="NCBI Taxonomy" id="392033"/>
    <lineage>
        <taxon>Eukaryota</taxon>
        <taxon>Metazoa</taxon>
        <taxon>Spiralia</taxon>
        <taxon>Gnathifera</taxon>
        <taxon>Rotifera</taxon>
        <taxon>Eurotatoria</taxon>
        <taxon>Bdelloidea</taxon>
        <taxon>Philodinida</taxon>
        <taxon>Philodinidae</taxon>
        <taxon>Rotaria</taxon>
    </lineage>
</organism>
<evidence type="ECO:0000259" key="1">
    <source>
        <dbReference type="PROSITE" id="PS50181"/>
    </source>
</evidence>
<proteinExistence type="predicted"/>
<gene>
    <name evidence="3" type="ORF">OTI717_LOCUS3670</name>
    <name evidence="2" type="ORF">SEV965_LOCUS8590</name>
</gene>
<evidence type="ECO:0000313" key="3">
    <source>
        <dbReference type="EMBL" id="CAF3538258.1"/>
    </source>
</evidence>
<dbReference type="Proteomes" id="UP000663823">
    <property type="component" value="Unassembled WGS sequence"/>
</dbReference>
<evidence type="ECO:0000313" key="2">
    <source>
        <dbReference type="EMBL" id="CAF0957641.1"/>
    </source>
</evidence>
<reference evidence="2" key="1">
    <citation type="submission" date="2021-02" db="EMBL/GenBank/DDBJ databases">
        <authorList>
            <person name="Nowell W R."/>
        </authorList>
    </citation>
    <scope>NUCLEOTIDE SEQUENCE</scope>
</reference>
<dbReference type="SUPFAM" id="SSF52047">
    <property type="entry name" value="RNI-like"/>
    <property type="match status" value="1"/>
</dbReference>
<evidence type="ECO:0000313" key="4">
    <source>
        <dbReference type="Proteomes" id="UP000663889"/>
    </source>
</evidence>